<sequence length="35" mass="3884">MLPSGITPVCLSTRDLNGPPKNMRFIGCFPFGWDD</sequence>
<accession>Q3JMH9</accession>
<evidence type="ECO:0000313" key="1">
    <source>
        <dbReference type="EMBL" id="ABA51890.1"/>
    </source>
</evidence>
<proteinExistence type="predicted"/>
<organism evidence="1 2">
    <name type="scientific">Burkholderia pseudomallei (strain 1710b)</name>
    <dbReference type="NCBI Taxonomy" id="320372"/>
    <lineage>
        <taxon>Bacteria</taxon>
        <taxon>Pseudomonadati</taxon>
        <taxon>Pseudomonadota</taxon>
        <taxon>Betaproteobacteria</taxon>
        <taxon>Burkholderiales</taxon>
        <taxon>Burkholderiaceae</taxon>
        <taxon>Burkholderia</taxon>
        <taxon>pseudomallei group</taxon>
    </lineage>
</organism>
<dbReference type="HOGENOM" id="CLU_3363810_0_0_4"/>
<name>Q3JMH9_BURP1</name>
<dbReference type="EnsemblBacteria" id="ABA51890">
    <property type="protein sequence ID" value="ABA51890"/>
    <property type="gene ID" value="BURPS1710b_A0065"/>
</dbReference>
<reference evidence="1 2" key="1">
    <citation type="submission" date="2005-09" db="EMBL/GenBank/DDBJ databases">
        <authorList>
            <person name="Woods D.E."/>
            <person name="Nierman W.C."/>
        </authorList>
    </citation>
    <scope>NUCLEOTIDE SEQUENCE [LARGE SCALE GENOMIC DNA]</scope>
    <source>
        <strain evidence="1 2">1710b</strain>
    </source>
</reference>
<dbReference type="KEGG" id="bpm:BURPS1710b_A0065"/>
<evidence type="ECO:0000313" key="2">
    <source>
        <dbReference type="Proteomes" id="UP000002700"/>
    </source>
</evidence>
<gene>
    <name evidence="1" type="ordered locus">BURPS1710b_A0065</name>
</gene>
<dbReference type="EMBL" id="CP000125">
    <property type="protein sequence ID" value="ABA51890.1"/>
    <property type="molecule type" value="Genomic_DNA"/>
</dbReference>
<dbReference type="AlphaFoldDB" id="Q3JMH9"/>
<protein>
    <submittedName>
        <fullName evidence="1">Uncharacterized protein</fullName>
    </submittedName>
</protein>
<dbReference type="Proteomes" id="UP000002700">
    <property type="component" value="Chromosome II"/>
</dbReference>